<dbReference type="NCBIfam" id="TIGR04183">
    <property type="entry name" value="Por_Secre_tail"/>
    <property type="match status" value="1"/>
</dbReference>
<feature type="domain" description="Secretion system C-terminal sorting" evidence="1">
    <location>
        <begin position="11"/>
        <end position="70"/>
    </location>
</feature>
<organism evidence="2 3">
    <name type="scientific">Candidatus Raymondbacteria bacterium RIFOXYD12_FULL_49_13</name>
    <dbReference type="NCBI Taxonomy" id="1817890"/>
    <lineage>
        <taxon>Bacteria</taxon>
        <taxon>Raymondiibacteriota</taxon>
    </lineage>
</organism>
<dbReference type="InterPro" id="IPR026444">
    <property type="entry name" value="Secre_tail"/>
</dbReference>
<evidence type="ECO:0000259" key="1">
    <source>
        <dbReference type="Pfam" id="PF18962"/>
    </source>
</evidence>
<accession>A0A1F7F6F0</accession>
<gene>
    <name evidence="2" type="ORF">A2519_18825</name>
</gene>
<name>A0A1F7F6F0_UNCRA</name>
<dbReference type="Pfam" id="PF18962">
    <property type="entry name" value="Por_Secre_tail"/>
    <property type="match status" value="1"/>
</dbReference>
<comment type="caution">
    <text evidence="2">The sequence shown here is derived from an EMBL/GenBank/DDBJ whole genome shotgun (WGS) entry which is preliminary data.</text>
</comment>
<dbReference type="Proteomes" id="UP000179243">
    <property type="component" value="Unassembled WGS sequence"/>
</dbReference>
<evidence type="ECO:0000313" key="2">
    <source>
        <dbReference type="EMBL" id="OGK02076.1"/>
    </source>
</evidence>
<sequence length="74" mass="8862">MNNYEFQITRFARKARRAKYELKIFNIRGELIKDLTQDIRNSIIWDASAQPSGVYLVVVRDRERIETKQIFLSK</sequence>
<dbReference type="EMBL" id="MFYX01000113">
    <property type="protein sequence ID" value="OGK02076.1"/>
    <property type="molecule type" value="Genomic_DNA"/>
</dbReference>
<reference evidence="2 3" key="1">
    <citation type="journal article" date="2016" name="Nat. Commun.">
        <title>Thousands of microbial genomes shed light on interconnected biogeochemical processes in an aquifer system.</title>
        <authorList>
            <person name="Anantharaman K."/>
            <person name="Brown C.T."/>
            <person name="Hug L.A."/>
            <person name="Sharon I."/>
            <person name="Castelle C.J."/>
            <person name="Probst A.J."/>
            <person name="Thomas B.C."/>
            <person name="Singh A."/>
            <person name="Wilkins M.J."/>
            <person name="Karaoz U."/>
            <person name="Brodie E.L."/>
            <person name="Williams K.H."/>
            <person name="Hubbard S.S."/>
            <person name="Banfield J.F."/>
        </authorList>
    </citation>
    <scope>NUCLEOTIDE SEQUENCE [LARGE SCALE GENOMIC DNA]</scope>
</reference>
<evidence type="ECO:0000313" key="3">
    <source>
        <dbReference type="Proteomes" id="UP000179243"/>
    </source>
</evidence>
<dbReference type="AlphaFoldDB" id="A0A1F7F6F0"/>
<protein>
    <recommendedName>
        <fullName evidence="1">Secretion system C-terminal sorting domain-containing protein</fullName>
    </recommendedName>
</protein>
<proteinExistence type="predicted"/>